<comment type="caution">
    <text evidence="5">The sequence shown here is derived from an EMBL/GenBank/DDBJ whole genome shotgun (WGS) entry which is preliminary data.</text>
</comment>
<reference evidence="5 6" key="1">
    <citation type="submission" date="2019-12" db="EMBL/GenBank/DDBJ databases">
        <title>Genomic-based taxomic classification of the family Erythrobacteraceae.</title>
        <authorList>
            <person name="Xu L."/>
        </authorList>
    </citation>
    <scope>NUCLEOTIDE SEQUENCE [LARGE SCALE GENOMIC DNA]</scope>
    <source>
        <strain evidence="5 6">MCCC 1A09962</strain>
    </source>
</reference>
<name>A0A844ZES5_9SPHN</name>
<evidence type="ECO:0000256" key="3">
    <source>
        <dbReference type="ARBA" id="ARBA00022679"/>
    </source>
</evidence>
<organism evidence="5 6">
    <name type="scientific">Parapontixanthobacter aurantiacus</name>
    <dbReference type="NCBI Taxonomy" id="1463599"/>
    <lineage>
        <taxon>Bacteria</taxon>
        <taxon>Pseudomonadati</taxon>
        <taxon>Pseudomonadota</taxon>
        <taxon>Alphaproteobacteria</taxon>
        <taxon>Sphingomonadales</taxon>
        <taxon>Erythrobacteraceae</taxon>
        <taxon>Parapontixanthobacter</taxon>
    </lineage>
</organism>
<evidence type="ECO:0000256" key="1">
    <source>
        <dbReference type="ARBA" id="ARBA00006739"/>
    </source>
</evidence>
<dbReference type="SUPFAM" id="SSF53448">
    <property type="entry name" value="Nucleotide-diphospho-sugar transferases"/>
    <property type="match status" value="1"/>
</dbReference>
<gene>
    <name evidence="5" type="ORF">GRI38_05445</name>
</gene>
<dbReference type="OrthoDB" id="6116224at2"/>
<dbReference type="InterPro" id="IPR029044">
    <property type="entry name" value="Nucleotide-diphossugar_trans"/>
</dbReference>
<dbReference type="AlphaFoldDB" id="A0A844ZES5"/>
<evidence type="ECO:0000259" key="4">
    <source>
        <dbReference type="Pfam" id="PF00535"/>
    </source>
</evidence>
<comment type="similarity">
    <text evidence="1">Belongs to the glycosyltransferase 2 family.</text>
</comment>
<dbReference type="Pfam" id="PF00535">
    <property type="entry name" value="Glycos_transf_2"/>
    <property type="match status" value="1"/>
</dbReference>
<dbReference type="GO" id="GO:0016757">
    <property type="term" value="F:glycosyltransferase activity"/>
    <property type="evidence" value="ECO:0007669"/>
    <property type="project" value="UniProtKB-KW"/>
</dbReference>
<keyword evidence="6" id="KW-1185">Reference proteome</keyword>
<dbReference type="RefSeq" id="WP_160681873.1">
    <property type="nucleotide sequence ID" value="NZ_WTYW01000001.1"/>
</dbReference>
<dbReference type="PANTHER" id="PTHR43179">
    <property type="entry name" value="RHAMNOSYLTRANSFERASE WBBL"/>
    <property type="match status" value="1"/>
</dbReference>
<feature type="domain" description="Glycosyltransferase 2-like" evidence="4">
    <location>
        <begin position="23"/>
        <end position="182"/>
    </location>
</feature>
<keyword evidence="2" id="KW-0328">Glycosyltransferase</keyword>
<evidence type="ECO:0000313" key="6">
    <source>
        <dbReference type="Proteomes" id="UP000433104"/>
    </source>
</evidence>
<dbReference type="Gene3D" id="3.90.550.10">
    <property type="entry name" value="Spore Coat Polysaccharide Biosynthesis Protein SpsA, Chain A"/>
    <property type="match status" value="1"/>
</dbReference>
<dbReference type="EMBL" id="WTYW01000001">
    <property type="protein sequence ID" value="MXO85470.1"/>
    <property type="molecule type" value="Genomic_DNA"/>
</dbReference>
<evidence type="ECO:0000256" key="2">
    <source>
        <dbReference type="ARBA" id="ARBA00022676"/>
    </source>
</evidence>
<protein>
    <submittedName>
        <fullName evidence="5">Glycosyltransferase</fullName>
    </submittedName>
</protein>
<sequence length="323" mass="35794">MTPPAPASGTTRNRDAEDRVALTVAICTFKRNEPLRLLLETLQKLAKADADIYRLGVVVVDDSADQQAEGVVANFADKFERGIEYRHSGKRNISIARNLVLETAAEGGAAWIAMTDDDCEPGEAWLRELLRVQREYDADVVTGPLYRRAPDHAPNWLKTQPFLSVTAFQAETGHEMALAFTNNSMISGQLLRERSDLRFDPKFGRIGGEDMVFYRQVAREGYRIVFAKDAKVYENEEADRLTLGYQMRRHYWIGNSSVLTMLKGGSSRGRMAVHSAGVAARAIMRPASRLAKGQSPQILYCAAQLCEAAGKLVGAAGFEVKHK</sequence>
<dbReference type="InterPro" id="IPR001173">
    <property type="entry name" value="Glyco_trans_2-like"/>
</dbReference>
<evidence type="ECO:0000313" key="5">
    <source>
        <dbReference type="EMBL" id="MXO85470.1"/>
    </source>
</evidence>
<dbReference type="Proteomes" id="UP000433104">
    <property type="component" value="Unassembled WGS sequence"/>
</dbReference>
<accession>A0A844ZES5</accession>
<keyword evidence="3 5" id="KW-0808">Transferase</keyword>
<proteinExistence type="inferred from homology"/>
<dbReference type="PANTHER" id="PTHR43179:SF12">
    <property type="entry name" value="GALACTOFURANOSYLTRANSFERASE GLFT2"/>
    <property type="match status" value="1"/>
</dbReference>
<dbReference type="CDD" id="cd00761">
    <property type="entry name" value="Glyco_tranf_GTA_type"/>
    <property type="match status" value="1"/>
</dbReference>